<evidence type="ECO:0000256" key="6">
    <source>
        <dbReference type="SAM" id="Phobius"/>
    </source>
</evidence>
<dbReference type="PANTHER" id="PTHR23511">
    <property type="entry name" value="SYNAPTIC VESICLE GLYCOPROTEIN 2"/>
    <property type="match status" value="1"/>
</dbReference>
<gene>
    <name evidence="9" type="primary">LOC110786243</name>
</gene>
<organism evidence="8 9">
    <name type="scientific">Spinacia oleracea</name>
    <name type="common">Spinach</name>
    <dbReference type="NCBI Taxonomy" id="3562"/>
    <lineage>
        <taxon>Eukaryota</taxon>
        <taxon>Viridiplantae</taxon>
        <taxon>Streptophyta</taxon>
        <taxon>Embryophyta</taxon>
        <taxon>Tracheophyta</taxon>
        <taxon>Spermatophyta</taxon>
        <taxon>Magnoliopsida</taxon>
        <taxon>eudicotyledons</taxon>
        <taxon>Gunneridae</taxon>
        <taxon>Pentapetalae</taxon>
        <taxon>Caryophyllales</taxon>
        <taxon>Chenopodiaceae</taxon>
        <taxon>Chenopodioideae</taxon>
        <taxon>Anserineae</taxon>
        <taxon>Spinacia</taxon>
    </lineage>
</organism>
<keyword evidence="5 6" id="KW-0472">Membrane</keyword>
<dbReference type="FunFam" id="1.20.1250.20:FF:000232">
    <property type="entry name" value="Organic cation/carnitine transporter 7"/>
    <property type="match status" value="1"/>
</dbReference>
<evidence type="ECO:0000256" key="4">
    <source>
        <dbReference type="ARBA" id="ARBA00022989"/>
    </source>
</evidence>
<dbReference type="OrthoDB" id="4139357at2759"/>
<feature type="domain" description="Major facilitator superfamily (MFS) profile" evidence="7">
    <location>
        <begin position="26"/>
        <end position="478"/>
    </location>
</feature>
<dbReference type="Proteomes" id="UP000813463">
    <property type="component" value="Chromosome 4"/>
</dbReference>
<accession>A0A9R0JTZ6</accession>
<feature type="transmembrane region" description="Helical" evidence="6">
    <location>
        <begin position="453"/>
        <end position="473"/>
    </location>
</feature>
<dbReference type="GO" id="GO:0016020">
    <property type="term" value="C:membrane"/>
    <property type="evidence" value="ECO:0000318"/>
    <property type="project" value="GO_Central"/>
</dbReference>
<dbReference type="Pfam" id="PF00083">
    <property type="entry name" value="Sugar_tr"/>
    <property type="match status" value="1"/>
</dbReference>
<feature type="transmembrane region" description="Helical" evidence="6">
    <location>
        <begin position="340"/>
        <end position="358"/>
    </location>
</feature>
<feature type="transmembrane region" description="Helical" evidence="6">
    <location>
        <begin position="177"/>
        <end position="198"/>
    </location>
</feature>
<evidence type="ECO:0000259" key="7">
    <source>
        <dbReference type="PROSITE" id="PS50850"/>
    </source>
</evidence>
<dbReference type="KEGG" id="soe:110786243"/>
<dbReference type="PANTHER" id="PTHR23511:SF5">
    <property type="entry name" value="MAJOR FACILITATOR-TYPE TRANSPORTER HXNZ-RELATED"/>
    <property type="match status" value="1"/>
</dbReference>
<feature type="transmembrane region" description="Helical" evidence="6">
    <location>
        <begin position="389"/>
        <end position="412"/>
    </location>
</feature>
<dbReference type="InterPro" id="IPR036259">
    <property type="entry name" value="MFS_trans_sf"/>
</dbReference>
<keyword evidence="2" id="KW-0813">Transport</keyword>
<comment type="subcellular location">
    <subcellularLocation>
        <location evidence="1">Membrane</location>
        <topology evidence="1">Multi-pass membrane protein</topology>
    </subcellularLocation>
</comment>
<evidence type="ECO:0000256" key="1">
    <source>
        <dbReference type="ARBA" id="ARBA00004141"/>
    </source>
</evidence>
<reference evidence="8" key="1">
    <citation type="journal article" date="2021" name="Nat. Commun.">
        <title>Genomic analyses provide insights into spinach domestication and the genetic basis of agronomic traits.</title>
        <authorList>
            <person name="Cai X."/>
            <person name="Sun X."/>
            <person name="Xu C."/>
            <person name="Sun H."/>
            <person name="Wang X."/>
            <person name="Ge C."/>
            <person name="Zhang Z."/>
            <person name="Wang Q."/>
            <person name="Fei Z."/>
            <person name="Jiao C."/>
            <person name="Wang Q."/>
        </authorList>
    </citation>
    <scope>NUCLEOTIDE SEQUENCE [LARGE SCALE GENOMIC DNA]</scope>
    <source>
        <strain evidence="8">cv. Varoflay</strain>
    </source>
</reference>
<proteinExistence type="predicted"/>
<evidence type="ECO:0000313" key="9">
    <source>
        <dbReference type="RefSeq" id="XP_021846465.1"/>
    </source>
</evidence>
<sequence length="497" mass="54462">MADRMEIYSMDDALLSLGFGKYQSFILIYAGLGWISEAMEVMILSFVGPAVQTEWNLTSEQESLITTVVFAGMLFGAYTWGVISDRFGRRKGFLATAMITSISGLLSAVAPNYITLITCRCLVGVGVGGGPVLLAWFLEFVPAPRRGTWMIIFQGFWTVGTVLEAGIAWIVMPWLGWRWLLALSAVPAFLLLVFYFVVPESPRYLVLKGEKQGAMRILEKISKVNKTELPSGDLCSDMEIEQLSGVPPERKPLLQSVQAGVAPPPNSQDSPHTGMLESLSMLLSPKLIRSTLLLWVVFFGNAFTYYGLVLLTTELNKTDSTCHLRQVGSQESANVNYRNVFITSFAEIPGLVLAAVIVDRLGRKVSMAALLFLCFLFMLPLMHHQSDGLTTALLFGARACIMGSFTLMFLYAPEIYPTVVRSTGVGLGSSMARIGGMVAPMVAISLIHGCHQTISILLFLGVVLLSGICVMLFPIETMGRELTDSFFDSSTYERLVA</sequence>
<dbReference type="GO" id="GO:0022857">
    <property type="term" value="F:transmembrane transporter activity"/>
    <property type="evidence" value="ECO:0007669"/>
    <property type="project" value="InterPro"/>
</dbReference>
<dbReference type="PROSITE" id="PS50850">
    <property type="entry name" value="MFS"/>
    <property type="match status" value="1"/>
</dbReference>
<evidence type="ECO:0000256" key="2">
    <source>
        <dbReference type="ARBA" id="ARBA00022448"/>
    </source>
</evidence>
<dbReference type="GeneID" id="110786243"/>
<name>A0A9R0JTZ6_SPIOL</name>
<dbReference type="PROSITE" id="PS00216">
    <property type="entry name" value="SUGAR_TRANSPORT_1"/>
    <property type="match status" value="1"/>
</dbReference>
<feature type="transmembrane region" description="Helical" evidence="6">
    <location>
        <begin position="115"/>
        <end position="138"/>
    </location>
</feature>
<feature type="transmembrane region" description="Helical" evidence="6">
    <location>
        <begin position="92"/>
        <end position="109"/>
    </location>
</feature>
<dbReference type="InterPro" id="IPR005828">
    <property type="entry name" value="MFS_sugar_transport-like"/>
</dbReference>
<feature type="transmembrane region" description="Helical" evidence="6">
    <location>
        <begin position="424"/>
        <end position="447"/>
    </location>
</feature>
<evidence type="ECO:0000256" key="3">
    <source>
        <dbReference type="ARBA" id="ARBA00022692"/>
    </source>
</evidence>
<protein>
    <submittedName>
        <fullName evidence="9">Organic cation/carnitine transporter 7</fullName>
    </submittedName>
</protein>
<dbReference type="InterPro" id="IPR005829">
    <property type="entry name" value="Sugar_transporter_CS"/>
</dbReference>
<keyword evidence="4 6" id="KW-1133">Transmembrane helix</keyword>
<dbReference type="AlphaFoldDB" id="A0A9R0JTZ6"/>
<dbReference type="InterPro" id="IPR020846">
    <property type="entry name" value="MFS_dom"/>
</dbReference>
<reference evidence="9" key="2">
    <citation type="submission" date="2025-08" db="UniProtKB">
        <authorList>
            <consortium name="RefSeq"/>
        </authorList>
    </citation>
    <scope>IDENTIFICATION</scope>
    <source>
        <tissue evidence="9">Leaf</tissue>
    </source>
</reference>
<dbReference type="RefSeq" id="XP_021846465.1">
    <property type="nucleotide sequence ID" value="XM_021990773.2"/>
</dbReference>
<keyword evidence="8" id="KW-1185">Reference proteome</keyword>
<feature type="transmembrane region" description="Helical" evidence="6">
    <location>
        <begin position="150"/>
        <end position="171"/>
    </location>
</feature>
<keyword evidence="3 6" id="KW-0812">Transmembrane</keyword>
<feature type="transmembrane region" description="Helical" evidence="6">
    <location>
        <begin position="365"/>
        <end position="383"/>
    </location>
</feature>
<dbReference type="Gene3D" id="1.20.1250.20">
    <property type="entry name" value="MFS general substrate transporter like domains"/>
    <property type="match status" value="1"/>
</dbReference>
<evidence type="ECO:0000313" key="8">
    <source>
        <dbReference type="Proteomes" id="UP000813463"/>
    </source>
</evidence>
<evidence type="ECO:0000256" key="5">
    <source>
        <dbReference type="ARBA" id="ARBA00023136"/>
    </source>
</evidence>
<dbReference type="SUPFAM" id="SSF103473">
    <property type="entry name" value="MFS general substrate transporter"/>
    <property type="match status" value="1"/>
</dbReference>
<feature type="transmembrane region" description="Helical" evidence="6">
    <location>
        <begin position="63"/>
        <end position="80"/>
    </location>
</feature>
<feature type="transmembrane region" description="Helical" evidence="6">
    <location>
        <begin position="292"/>
        <end position="311"/>
    </location>
</feature>